<dbReference type="Proteomes" id="UP000256964">
    <property type="component" value="Unassembled WGS sequence"/>
</dbReference>
<feature type="domain" description="DUF8212" evidence="2">
    <location>
        <begin position="224"/>
        <end position="321"/>
    </location>
</feature>
<evidence type="ECO:0000259" key="1">
    <source>
        <dbReference type="Pfam" id="PF06985"/>
    </source>
</evidence>
<dbReference type="EMBL" id="KZ857447">
    <property type="protein sequence ID" value="RDX44660.1"/>
    <property type="molecule type" value="Genomic_DNA"/>
</dbReference>
<accession>A0A371CWL7</accession>
<organism evidence="3 4">
    <name type="scientific">Lentinus brumalis</name>
    <dbReference type="NCBI Taxonomy" id="2498619"/>
    <lineage>
        <taxon>Eukaryota</taxon>
        <taxon>Fungi</taxon>
        <taxon>Dikarya</taxon>
        <taxon>Basidiomycota</taxon>
        <taxon>Agaricomycotina</taxon>
        <taxon>Agaricomycetes</taxon>
        <taxon>Polyporales</taxon>
        <taxon>Polyporaceae</taxon>
        <taxon>Lentinus</taxon>
    </lineage>
</organism>
<gene>
    <name evidence="3" type="ORF">OH76DRAFT_1421266</name>
</gene>
<evidence type="ECO:0000313" key="3">
    <source>
        <dbReference type="EMBL" id="RDX44660.1"/>
    </source>
</evidence>
<dbReference type="OrthoDB" id="2737057at2759"/>
<evidence type="ECO:0000313" key="4">
    <source>
        <dbReference type="Proteomes" id="UP000256964"/>
    </source>
</evidence>
<proteinExistence type="predicted"/>
<evidence type="ECO:0000259" key="2">
    <source>
        <dbReference type="Pfam" id="PF26640"/>
    </source>
</evidence>
<dbReference type="PANTHER" id="PTHR10622:SF10">
    <property type="entry name" value="HET DOMAIN-CONTAINING PROTEIN"/>
    <property type="match status" value="1"/>
</dbReference>
<keyword evidence="4" id="KW-1185">Reference proteome</keyword>
<dbReference type="InterPro" id="IPR010730">
    <property type="entry name" value="HET"/>
</dbReference>
<protein>
    <submittedName>
        <fullName evidence="3">HET-domain-containing protein</fullName>
    </submittedName>
</protein>
<sequence length="688" mass="77113">MWLLNTASGELKWFAKIPQEGYMILSHVWTAEEQTFQDVQALKIAGGLSAASTKIRDCCAFARRRGYNWAWIDTCCIDKTSSAELSEAINSMFLWYREADECIAFLQDVDETEDPYTKDSRFRKSRWYTRGWTLQELIAPRRLVFVSQNWRVIGTKRSLADLVEEITNVDFDVLTFRRTHARVSVARRMSWAANRETTREEDRAYSLLGIFNVSIATVYGEGDNAFIRLQEEIMKQIPDQSIFAWGPPMLRDTSAFSRTVASPGQRHLRALLGLSPDSFASSSEIVPVPPETVSKRLGIKVPPLHFTLTSYGMHARIPMMKAPGSPSDKPVWLAALACADGAGNIVTLILQPQTEETEDRFFVGVSVFVAQQLHTAAIHCDDYRTVSLDVAPRRRFPWSSSSAKIREVHIPHRLDTLNFDYAHDAQKPAREKRRWSGIITAPCELVIPAWHVEKLSRETGFTLVASDPGELSLFFEAARCEPQELHLAHAASGEAIVVALAPCSTNTAFPYIHASVFLRDAKTRSTMRLAAPGDSDCASEHVSDWEQYSKRFDLGRWAVMLVFETLNLQFRALVDPDHNGRALYSLRVHVTPSHTSSSVIPGSEKTVSMHDKFAISNSSIGASSSVRDESQLPDPIGGARGWKYWDGRVGQRPPKCVDAAVAAPATRPGFSVRLFRDHVKDLVSRPLR</sequence>
<dbReference type="InterPro" id="IPR058525">
    <property type="entry name" value="DUF8212"/>
</dbReference>
<reference evidence="3 4" key="1">
    <citation type="journal article" date="2018" name="Biotechnol. Biofuels">
        <title>Integrative visual omics of the white-rot fungus Polyporus brumalis exposes the biotechnological potential of its oxidative enzymes for delignifying raw plant biomass.</title>
        <authorList>
            <person name="Miyauchi S."/>
            <person name="Rancon A."/>
            <person name="Drula E."/>
            <person name="Hage H."/>
            <person name="Chaduli D."/>
            <person name="Favel A."/>
            <person name="Grisel S."/>
            <person name="Henrissat B."/>
            <person name="Herpoel-Gimbert I."/>
            <person name="Ruiz-Duenas F.J."/>
            <person name="Chevret D."/>
            <person name="Hainaut M."/>
            <person name="Lin J."/>
            <person name="Wang M."/>
            <person name="Pangilinan J."/>
            <person name="Lipzen A."/>
            <person name="Lesage-Meessen L."/>
            <person name="Navarro D."/>
            <person name="Riley R."/>
            <person name="Grigoriev I.V."/>
            <person name="Zhou S."/>
            <person name="Raouche S."/>
            <person name="Rosso M.N."/>
        </authorList>
    </citation>
    <scope>NUCLEOTIDE SEQUENCE [LARGE SCALE GENOMIC DNA]</scope>
    <source>
        <strain evidence="3 4">BRFM 1820</strain>
    </source>
</reference>
<dbReference type="Pfam" id="PF06985">
    <property type="entry name" value="HET"/>
    <property type="match status" value="1"/>
</dbReference>
<dbReference type="Pfam" id="PF26640">
    <property type="entry name" value="DUF8212"/>
    <property type="match status" value="1"/>
</dbReference>
<feature type="domain" description="Heterokaryon incompatibility" evidence="1">
    <location>
        <begin position="22"/>
        <end position="113"/>
    </location>
</feature>
<dbReference type="STRING" id="139420.A0A371CWL7"/>
<dbReference type="PANTHER" id="PTHR10622">
    <property type="entry name" value="HET DOMAIN-CONTAINING PROTEIN"/>
    <property type="match status" value="1"/>
</dbReference>
<name>A0A371CWL7_9APHY</name>
<dbReference type="AlphaFoldDB" id="A0A371CWL7"/>